<keyword evidence="7" id="KW-1185">Reference proteome</keyword>
<dbReference type="GO" id="GO:0006014">
    <property type="term" value="P:D-ribose metabolic process"/>
    <property type="evidence" value="ECO:0007669"/>
    <property type="project" value="TreeGrafter"/>
</dbReference>
<dbReference type="PANTHER" id="PTHR11934:SF0">
    <property type="entry name" value="RIBOSE-5-PHOSPHATE ISOMERASE"/>
    <property type="match status" value="1"/>
</dbReference>
<dbReference type="FunFam" id="3.40.50.1360:FF:000001">
    <property type="entry name" value="Ribose-5-phosphate isomerase A"/>
    <property type="match status" value="1"/>
</dbReference>
<dbReference type="FunFam" id="3.30.70.260:FF:000018">
    <property type="entry name" value="Ribose-5-phosphate isomerase A"/>
    <property type="match status" value="1"/>
</dbReference>
<evidence type="ECO:0000256" key="4">
    <source>
        <dbReference type="ARBA" id="ARBA00011959"/>
    </source>
</evidence>
<evidence type="ECO:0000256" key="1">
    <source>
        <dbReference type="ARBA" id="ARBA00001713"/>
    </source>
</evidence>
<dbReference type="Gene3D" id="3.40.50.1360">
    <property type="match status" value="1"/>
</dbReference>
<dbReference type="SUPFAM" id="SSF75445">
    <property type="entry name" value="D-ribose-5-phosphate isomerase (RpiA), lid domain"/>
    <property type="match status" value="1"/>
</dbReference>
<dbReference type="PANTHER" id="PTHR11934">
    <property type="entry name" value="RIBOSE-5-PHOSPHATE ISOMERASE"/>
    <property type="match status" value="1"/>
</dbReference>
<dbReference type="Proteomes" id="UP000887574">
    <property type="component" value="Unplaced"/>
</dbReference>
<evidence type="ECO:0000256" key="6">
    <source>
        <dbReference type="ARBA" id="ARBA00029734"/>
    </source>
</evidence>
<sequence length="271" mass="30025">MHFNTMVSNSNNSTNNNHFGSTSVYKMEDNLSEIQMAKKVAAYACAQDHIRSGMAIGVGSGSTIKFLIDWLHEKYSSGQLTNISCVPTSYTTRQWLQHSNLPVQSLENLNSLDITIDGADEVDSNLTCIKGGGGCMLQEKVVQSCAKRFILIGDSEKFSDVLGKCQKTIPVEVVPYASAPVKRWITERLGGQCHLRMDQRKCFPVITENSNYIFDWEFPQPVDQDKDWQKVHQNLISLPGVVETGLFINVAQQAYSGMANGTVKVMSSSQS</sequence>
<comment type="pathway">
    <text evidence="2">Carbohydrate degradation; pentose phosphate pathway; D-ribose 5-phosphate from D-ribulose 5-phosphate (non-oxidative stage): step 1/1.</text>
</comment>
<dbReference type="NCBIfam" id="TIGR00021">
    <property type="entry name" value="rpiA"/>
    <property type="match status" value="1"/>
</dbReference>
<protein>
    <recommendedName>
        <fullName evidence="4">ribose-5-phosphate isomerase</fullName>
        <ecNumber evidence="4">5.3.1.6</ecNumber>
    </recommendedName>
    <alternativeName>
        <fullName evidence="6">Phosphoriboisomerase</fullName>
    </alternativeName>
</protein>
<evidence type="ECO:0000256" key="3">
    <source>
        <dbReference type="ARBA" id="ARBA00008088"/>
    </source>
</evidence>
<dbReference type="AlphaFoldDB" id="A0A915DGG1"/>
<dbReference type="GO" id="GO:0004751">
    <property type="term" value="F:ribose-5-phosphate isomerase activity"/>
    <property type="evidence" value="ECO:0007669"/>
    <property type="project" value="UniProtKB-EC"/>
</dbReference>
<evidence type="ECO:0000313" key="8">
    <source>
        <dbReference type="WBParaSite" id="jg19276"/>
    </source>
</evidence>
<evidence type="ECO:0000256" key="2">
    <source>
        <dbReference type="ARBA" id="ARBA00004988"/>
    </source>
</evidence>
<comment type="similarity">
    <text evidence="3">Belongs to the ribose 5-phosphate isomerase family.</text>
</comment>
<dbReference type="WBParaSite" id="jg19276">
    <property type="protein sequence ID" value="jg19276"/>
    <property type="gene ID" value="jg19276"/>
</dbReference>
<dbReference type="GO" id="GO:0005737">
    <property type="term" value="C:cytoplasm"/>
    <property type="evidence" value="ECO:0007669"/>
    <property type="project" value="TreeGrafter"/>
</dbReference>
<accession>A0A915DGG1</accession>
<evidence type="ECO:0000256" key="5">
    <source>
        <dbReference type="ARBA" id="ARBA00023235"/>
    </source>
</evidence>
<dbReference type="Pfam" id="PF06026">
    <property type="entry name" value="Rib_5-P_isom_A"/>
    <property type="match status" value="1"/>
</dbReference>
<reference evidence="8" key="1">
    <citation type="submission" date="2022-11" db="UniProtKB">
        <authorList>
            <consortium name="WormBaseParasite"/>
        </authorList>
    </citation>
    <scope>IDENTIFICATION</scope>
</reference>
<organism evidence="7 8">
    <name type="scientific">Ditylenchus dipsaci</name>
    <dbReference type="NCBI Taxonomy" id="166011"/>
    <lineage>
        <taxon>Eukaryota</taxon>
        <taxon>Metazoa</taxon>
        <taxon>Ecdysozoa</taxon>
        <taxon>Nematoda</taxon>
        <taxon>Chromadorea</taxon>
        <taxon>Rhabditida</taxon>
        <taxon>Tylenchina</taxon>
        <taxon>Tylenchomorpha</taxon>
        <taxon>Sphaerularioidea</taxon>
        <taxon>Anguinidae</taxon>
        <taxon>Anguininae</taxon>
        <taxon>Ditylenchus</taxon>
    </lineage>
</organism>
<dbReference type="Gene3D" id="3.30.70.260">
    <property type="match status" value="1"/>
</dbReference>
<dbReference type="SUPFAM" id="SSF100950">
    <property type="entry name" value="NagB/RpiA/CoA transferase-like"/>
    <property type="match status" value="1"/>
</dbReference>
<proteinExistence type="inferred from homology"/>
<dbReference type="GO" id="GO:0009052">
    <property type="term" value="P:pentose-phosphate shunt, non-oxidative branch"/>
    <property type="evidence" value="ECO:0007669"/>
    <property type="project" value="InterPro"/>
</dbReference>
<dbReference type="InterPro" id="IPR037171">
    <property type="entry name" value="NagB/RpiA_transferase-like"/>
</dbReference>
<dbReference type="NCBIfam" id="NF001924">
    <property type="entry name" value="PRK00702.1"/>
    <property type="match status" value="1"/>
</dbReference>
<dbReference type="EC" id="5.3.1.6" evidence="4"/>
<dbReference type="InterPro" id="IPR004788">
    <property type="entry name" value="Ribose5P_isomerase_type_A"/>
</dbReference>
<evidence type="ECO:0000313" key="7">
    <source>
        <dbReference type="Proteomes" id="UP000887574"/>
    </source>
</evidence>
<dbReference type="CDD" id="cd01398">
    <property type="entry name" value="RPI_A"/>
    <property type="match status" value="1"/>
</dbReference>
<comment type="catalytic activity">
    <reaction evidence="1">
        <text>aldehydo-D-ribose 5-phosphate = D-ribulose 5-phosphate</text>
        <dbReference type="Rhea" id="RHEA:14657"/>
        <dbReference type="ChEBI" id="CHEBI:58121"/>
        <dbReference type="ChEBI" id="CHEBI:58273"/>
        <dbReference type="EC" id="5.3.1.6"/>
    </reaction>
</comment>
<name>A0A915DGG1_9BILA</name>
<keyword evidence="5" id="KW-0413">Isomerase</keyword>